<sequence length="166" mass="17942">MVKSVIRIFFLFLIAVGISCKTNPGIKTEKTGGGATATVSASSLEQDILKEVNDYRKKKGLPALKANSVIATEASVHSQAMARKQVAFGHGGYGARVKRISQRLEGIVGSAENVAVGNMSAAEVVKRWINSPTHRKNIEGPYNLTGIGVSKDVTGRFYYTQLFIRK</sequence>
<proteinExistence type="predicted"/>
<name>A0ABS9BGU2_9BACT</name>
<organism evidence="2 3">
    <name type="scientific">Flavihumibacter fluminis</name>
    <dbReference type="NCBI Taxonomy" id="2909236"/>
    <lineage>
        <taxon>Bacteria</taxon>
        <taxon>Pseudomonadati</taxon>
        <taxon>Bacteroidota</taxon>
        <taxon>Chitinophagia</taxon>
        <taxon>Chitinophagales</taxon>
        <taxon>Chitinophagaceae</taxon>
        <taxon>Flavihumibacter</taxon>
    </lineage>
</organism>
<evidence type="ECO:0000259" key="1">
    <source>
        <dbReference type="Pfam" id="PF00188"/>
    </source>
</evidence>
<keyword evidence="3" id="KW-1185">Reference proteome</keyword>
<dbReference type="Pfam" id="PF00188">
    <property type="entry name" value="CAP"/>
    <property type="match status" value="1"/>
</dbReference>
<accession>A0ABS9BGU2</accession>
<dbReference type="RefSeq" id="WP_234865865.1">
    <property type="nucleotide sequence ID" value="NZ_JAKEVY010000002.1"/>
</dbReference>
<evidence type="ECO:0000313" key="3">
    <source>
        <dbReference type="Proteomes" id="UP001200145"/>
    </source>
</evidence>
<dbReference type="Proteomes" id="UP001200145">
    <property type="component" value="Unassembled WGS sequence"/>
</dbReference>
<dbReference type="Gene3D" id="3.40.33.10">
    <property type="entry name" value="CAP"/>
    <property type="match status" value="1"/>
</dbReference>
<dbReference type="SUPFAM" id="SSF55797">
    <property type="entry name" value="PR-1-like"/>
    <property type="match status" value="1"/>
</dbReference>
<dbReference type="CDD" id="cd05379">
    <property type="entry name" value="CAP_bacterial"/>
    <property type="match status" value="1"/>
</dbReference>
<feature type="domain" description="SCP" evidence="1">
    <location>
        <begin position="49"/>
        <end position="163"/>
    </location>
</feature>
<dbReference type="EMBL" id="JAKEVY010000002">
    <property type="protein sequence ID" value="MCF1714914.1"/>
    <property type="molecule type" value="Genomic_DNA"/>
</dbReference>
<reference evidence="2 3" key="1">
    <citation type="submission" date="2022-01" db="EMBL/GenBank/DDBJ databases">
        <title>Flavihumibacter sp. nov., isolated from sediment of a river.</title>
        <authorList>
            <person name="Liu H."/>
        </authorList>
    </citation>
    <scope>NUCLEOTIDE SEQUENCE [LARGE SCALE GENOMIC DNA]</scope>
    <source>
        <strain evidence="2 3">RY-1</strain>
    </source>
</reference>
<evidence type="ECO:0000313" key="2">
    <source>
        <dbReference type="EMBL" id="MCF1714914.1"/>
    </source>
</evidence>
<dbReference type="PANTHER" id="PTHR31157:SF1">
    <property type="entry name" value="SCP DOMAIN-CONTAINING PROTEIN"/>
    <property type="match status" value="1"/>
</dbReference>
<gene>
    <name evidence="2" type="ORF">L0U88_09780</name>
</gene>
<dbReference type="PROSITE" id="PS51257">
    <property type="entry name" value="PROKAR_LIPOPROTEIN"/>
    <property type="match status" value="1"/>
</dbReference>
<dbReference type="InterPro" id="IPR014044">
    <property type="entry name" value="CAP_dom"/>
</dbReference>
<dbReference type="PANTHER" id="PTHR31157">
    <property type="entry name" value="SCP DOMAIN-CONTAINING PROTEIN"/>
    <property type="match status" value="1"/>
</dbReference>
<protein>
    <submittedName>
        <fullName evidence="2">CAP domain-containing protein</fullName>
    </submittedName>
</protein>
<dbReference type="InterPro" id="IPR035940">
    <property type="entry name" value="CAP_sf"/>
</dbReference>
<comment type="caution">
    <text evidence="2">The sequence shown here is derived from an EMBL/GenBank/DDBJ whole genome shotgun (WGS) entry which is preliminary data.</text>
</comment>